<sequence>MIVVEVLAVRGGDCLWIEWEDLPGGRRRRMLVDGGPGGAKSFPPALKERFDRQPESERDFELVVCTHIDDDHIGGLLALLTSPPPGFSAREVWFNSMRHLDLARDVLGPRSGAHFERLLTDSSIPWNVSADGGAIVVPDDGAPPVFELPGLSVTLLSPTRDGLRRLADVVRGKWPKETGGPGEKAADTLGGRHPAAVPWRRLAAAQYTPDSSKANDSSVAFCLEHADGSRVLCGADAHAETLVRSLHRLQSSGRYRVDLCKLPHHGSAGNVSPAFVDALDCGHWLVSTEGGHVIRASSSESAYRQNEGRNPSMRAMARIFVDAPRPPTFWFNHRGDSTERYEQIAEDYGFRVRYPDSPGGIAVEVRAGRVSRAKRP</sequence>
<dbReference type="AlphaFoldDB" id="A0A6I4MFF8"/>
<accession>A0A6I4MFF8</accession>
<evidence type="ECO:0000313" key="2">
    <source>
        <dbReference type="EMBL" id="MWA03305.1"/>
    </source>
</evidence>
<feature type="domain" description="Metallo-beta-lactamase" evidence="1">
    <location>
        <begin position="25"/>
        <end position="87"/>
    </location>
</feature>
<reference evidence="2" key="1">
    <citation type="submission" date="2019-12" db="EMBL/GenBank/DDBJ databases">
        <title>Actinomadura physcomitrii sp. nov., a novel actinomycete isolated from moss [Physcomitrium sphaericum (Ludw) Fuernr].</title>
        <authorList>
            <person name="Zhuang X."/>
        </authorList>
    </citation>
    <scope>NUCLEOTIDE SEQUENCE [LARGE SCALE GENOMIC DNA]</scope>
    <source>
        <strain evidence="2">LD22</strain>
    </source>
</reference>
<dbReference type="PANTHER" id="PTHR30619:SF1">
    <property type="entry name" value="RECOMBINATION PROTEIN 2"/>
    <property type="match status" value="1"/>
</dbReference>
<dbReference type="InterPro" id="IPR052159">
    <property type="entry name" value="Competence_DNA_uptake"/>
</dbReference>
<comment type="caution">
    <text evidence="2">The sequence shown here is derived from an EMBL/GenBank/DDBJ whole genome shotgun (WGS) entry which is preliminary data.</text>
</comment>
<name>A0A6I4MFF8_9ACTN</name>
<dbReference type="EMBL" id="WBMS02000018">
    <property type="protein sequence ID" value="MWA03305.1"/>
    <property type="molecule type" value="Genomic_DNA"/>
</dbReference>
<dbReference type="Proteomes" id="UP000462055">
    <property type="component" value="Unassembled WGS sequence"/>
</dbReference>
<dbReference type="Gene3D" id="3.60.15.10">
    <property type="entry name" value="Ribonuclease Z/Hydroxyacylglutathione hydrolase-like"/>
    <property type="match status" value="1"/>
</dbReference>
<dbReference type="RefSeq" id="WP_151595842.1">
    <property type="nucleotide sequence ID" value="NZ_WBMS02000018.1"/>
</dbReference>
<dbReference type="InterPro" id="IPR036866">
    <property type="entry name" value="RibonucZ/Hydroxyglut_hydro"/>
</dbReference>
<evidence type="ECO:0000313" key="3">
    <source>
        <dbReference type="Proteomes" id="UP000462055"/>
    </source>
</evidence>
<dbReference type="Pfam" id="PF00753">
    <property type="entry name" value="Lactamase_B"/>
    <property type="match status" value="1"/>
</dbReference>
<keyword evidence="3" id="KW-1185">Reference proteome</keyword>
<evidence type="ECO:0000259" key="1">
    <source>
        <dbReference type="Pfam" id="PF00753"/>
    </source>
</evidence>
<protein>
    <submittedName>
        <fullName evidence="2">MBL fold metallo-hydrolase</fullName>
    </submittedName>
</protein>
<dbReference type="SUPFAM" id="SSF56281">
    <property type="entry name" value="Metallo-hydrolase/oxidoreductase"/>
    <property type="match status" value="1"/>
</dbReference>
<organism evidence="2 3">
    <name type="scientific">Actinomadura physcomitrii</name>
    <dbReference type="NCBI Taxonomy" id="2650748"/>
    <lineage>
        <taxon>Bacteria</taxon>
        <taxon>Bacillati</taxon>
        <taxon>Actinomycetota</taxon>
        <taxon>Actinomycetes</taxon>
        <taxon>Streptosporangiales</taxon>
        <taxon>Thermomonosporaceae</taxon>
        <taxon>Actinomadura</taxon>
    </lineage>
</organism>
<dbReference type="InterPro" id="IPR001279">
    <property type="entry name" value="Metallo-B-lactamas"/>
</dbReference>
<dbReference type="GO" id="GO:0016787">
    <property type="term" value="F:hydrolase activity"/>
    <property type="evidence" value="ECO:0007669"/>
    <property type="project" value="UniProtKB-KW"/>
</dbReference>
<proteinExistence type="predicted"/>
<gene>
    <name evidence="2" type="ORF">F8568_023580</name>
</gene>
<dbReference type="PANTHER" id="PTHR30619">
    <property type="entry name" value="DNA INTERNALIZATION/COMPETENCE PROTEIN COMEC/REC2"/>
    <property type="match status" value="1"/>
</dbReference>